<proteinExistence type="predicted"/>
<name>A0A0H2RQQ5_9AGAM</name>
<evidence type="ECO:0000313" key="2">
    <source>
        <dbReference type="Proteomes" id="UP000053477"/>
    </source>
</evidence>
<evidence type="ECO:0000313" key="1">
    <source>
        <dbReference type="EMBL" id="KLO14310.1"/>
    </source>
</evidence>
<sequence length="225" mass="25851">MTPFYSLGSEQGWTTPSSDAVAHFDDARIARMYLSSFEELLLCCGDNTDMHLAVEIIGTYWNNRGIEKFVRRKGFDDPALAILARALILSWELHFVGVDFRVIASSTNDDSVAFVEGLFKSLRNMEYDLLDEFSECDARLAIWEAAFRLHHFLRNGRNRCPKLLRKSWSTLCQECLPNSNTKMCKRLLSLECIHGPTMRKYFPPQEGSWEQKVRDTYSSDASVDE</sequence>
<dbReference type="InParanoid" id="A0A0H2RQQ5"/>
<protein>
    <submittedName>
        <fullName evidence="1">Uncharacterized protein</fullName>
    </submittedName>
</protein>
<accession>A0A0H2RQQ5</accession>
<dbReference type="Proteomes" id="UP000053477">
    <property type="component" value="Unassembled WGS sequence"/>
</dbReference>
<keyword evidence="2" id="KW-1185">Reference proteome</keyword>
<dbReference type="AlphaFoldDB" id="A0A0H2RQQ5"/>
<reference evidence="1 2" key="1">
    <citation type="submission" date="2015-04" db="EMBL/GenBank/DDBJ databases">
        <title>Complete genome sequence of Schizopora paradoxa KUC8140, a cosmopolitan wood degrader in East Asia.</title>
        <authorList>
            <consortium name="DOE Joint Genome Institute"/>
            <person name="Min B."/>
            <person name="Park H."/>
            <person name="Jang Y."/>
            <person name="Kim J.-J."/>
            <person name="Kim K.H."/>
            <person name="Pangilinan J."/>
            <person name="Lipzen A."/>
            <person name="Riley R."/>
            <person name="Grigoriev I.V."/>
            <person name="Spatafora J.W."/>
            <person name="Choi I.-G."/>
        </authorList>
    </citation>
    <scope>NUCLEOTIDE SEQUENCE [LARGE SCALE GENOMIC DNA]</scope>
    <source>
        <strain evidence="1 2">KUC8140</strain>
    </source>
</reference>
<dbReference type="EMBL" id="KQ085945">
    <property type="protein sequence ID" value="KLO14310.1"/>
    <property type="molecule type" value="Genomic_DNA"/>
</dbReference>
<organism evidence="1 2">
    <name type="scientific">Schizopora paradoxa</name>
    <dbReference type="NCBI Taxonomy" id="27342"/>
    <lineage>
        <taxon>Eukaryota</taxon>
        <taxon>Fungi</taxon>
        <taxon>Dikarya</taxon>
        <taxon>Basidiomycota</taxon>
        <taxon>Agaricomycotina</taxon>
        <taxon>Agaricomycetes</taxon>
        <taxon>Hymenochaetales</taxon>
        <taxon>Schizoporaceae</taxon>
        <taxon>Schizopora</taxon>
    </lineage>
</organism>
<gene>
    <name evidence="1" type="ORF">SCHPADRAFT_318250</name>
</gene>